<accession>A0A934WRR4</accession>
<dbReference type="RefSeq" id="WP_201427578.1">
    <property type="nucleotide sequence ID" value="NZ_JAEQMG010000082.1"/>
</dbReference>
<evidence type="ECO:0000313" key="6">
    <source>
        <dbReference type="Proteomes" id="UP000633365"/>
    </source>
</evidence>
<feature type="domain" description="Response regulatory" evidence="4">
    <location>
        <begin position="2"/>
        <end position="120"/>
    </location>
</feature>
<dbReference type="Proteomes" id="UP000633365">
    <property type="component" value="Unassembled WGS sequence"/>
</dbReference>
<dbReference type="AlphaFoldDB" id="A0A934WRR4"/>
<evidence type="ECO:0000256" key="1">
    <source>
        <dbReference type="ARBA" id="ARBA00018672"/>
    </source>
</evidence>
<comment type="caution">
    <text evidence="5">The sequence shown here is derived from an EMBL/GenBank/DDBJ whole genome shotgun (WGS) entry which is preliminary data.</text>
</comment>
<dbReference type="Gene3D" id="3.40.50.2300">
    <property type="match status" value="1"/>
</dbReference>
<dbReference type="Pfam" id="PF04397">
    <property type="entry name" value="LytTR"/>
    <property type="match status" value="1"/>
</dbReference>
<evidence type="ECO:0000313" key="5">
    <source>
        <dbReference type="EMBL" id="MBK6088723.1"/>
    </source>
</evidence>
<feature type="modified residue" description="4-aspartylphosphate" evidence="3">
    <location>
        <position position="57"/>
    </location>
</feature>
<dbReference type="SUPFAM" id="SSF52172">
    <property type="entry name" value="CheY-like"/>
    <property type="match status" value="1"/>
</dbReference>
<keyword evidence="3" id="KW-0597">Phosphoprotein</keyword>
<feature type="non-terminal residue" evidence="5">
    <location>
        <position position="211"/>
    </location>
</feature>
<dbReference type="PANTHER" id="PTHR37299:SF1">
    <property type="entry name" value="STAGE 0 SPORULATION PROTEIN A HOMOLOG"/>
    <property type="match status" value="1"/>
</dbReference>
<evidence type="ECO:0000256" key="3">
    <source>
        <dbReference type="PROSITE-ProRule" id="PRU00169"/>
    </source>
</evidence>
<dbReference type="GO" id="GO:0000156">
    <property type="term" value="F:phosphorelay response regulator activity"/>
    <property type="evidence" value="ECO:0007669"/>
    <property type="project" value="InterPro"/>
</dbReference>
<reference evidence="5" key="1">
    <citation type="submission" date="2021-01" db="EMBL/GenBank/DDBJ databases">
        <title>Genome public.</title>
        <authorList>
            <person name="Liu C."/>
            <person name="Sun Q."/>
        </authorList>
    </citation>
    <scope>NUCLEOTIDE SEQUENCE</scope>
    <source>
        <strain evidence="5">M6</strain>
    </source>
</reference>
<dbReference type="InterPro" id="IPR046947">
    <property type="entry name" value="LytR-like"/>
</dbReference>
<keyword evidence="6" id="KW-1185">Reference proteome</keyword>
<gene>
    <name evidence="5" type="ORF">JKK62_08690</name>
</gene>
<dbReference type="PANTHER" id="PTHR37299">
    <property type="entry name" value="TRANSCRIPTIONAL REGULATOR-RELATED"/>
    <property type="match status" value="1"/>
</dbReference>
<dbReference type="Pfam" id="PF00072">
    <property type="entry name" value="Response_reg"/>
    <property type="match status" value="1"/>
</dbReference>
<dbReference type="InterPro" id="IPR007492">
    <property type="entry name" value="LytTR_DNA-bd_dom"/>
</dbReference>
<protein>
    <recommendedName>
        <fullName evidence="1">Stage 0 sporulation protein A homolog</fullName>
    </recommendedName>
</protein>
<dbReference type="InterPro" id="IPR001789">
    <property type="entry name" value="Sig_transdc_resp-reg_receiver"/>
</dbReference>
<dbReference type="EMBL" id="JAEQMG010000082">
    <property type="protein sequence ID" value="MBK6088723.1"/>
    <property type="molecule type" value="Genomic_DNA"/>
</dbReference>
<organism evidence="5 6">
    <name type="scientific">Ruminococcus difficilis</name>
    <dbReference type="NCBI Taxonomy" id="2763069"/>
    <lineage>
        <taxon>Bacteria</taxon>
        <taxon>Bacillati</taxon>
        <taxon>Bacillota</taxon>
        <taxon>Clostridia</taxon>
        <taxon>Eubacteriales</taxon>
        <taxon>Oscillospiraceae</taxon>
        <taxon>Ruminococcus</taxon>
    </lineage>
</organism>
<name>A0A934WRR4_9FIRM</name>
<sequence>MKIAIVDDKLTEQNKLSSYITSWASENNLPAEICTYQSGESFSRAIQSTSFDIVFMDIIMEGKNGIETARSLREANLSTLLIFITSSREFMAQAFPCHAFDYVIKPYTADRISKVLDDAARALGKHIEVIEIGADKFVLSDILYVFSDSNYCEIFTMNAQTKVRISFTELSRKLEQHTSFMIVGRGIIVNFENTSHISGNDCVMSNGEKIP</sequence>
<dbReference type="Gene3D" id="2.40.50.1020">
    <property type="entry name" value="LytTr DNA-binding domain"/>
    <property type="match status" value="1"/>
</dbReference>
<evidence type="ECO:0000256" key="2">
    <source>
        <dbReference type="ARBA" id="ARBA00024867"/>
    </source>
</evidence>
<dbReference type="SMART" id="SM00448">
    <property type="entry name" value="REC"/>
    <property type="match status" value="1"/>
</dbReference>
<dbReference type="InterPro" id="IPR011006">
    <property type="entry name" value="CheY-like_superfamily"/>
</dbReference>
<dbReference type="PROSITE" id="PS50110">
    <property type="entry name" value="RESPONSE_REGULATORY"/>
    <property type="match status" value="1"/>
</dbReference>
<proteinExistence type="predicted"/>
<dbReference type="GO" id="GO:0003677">
    <property type="term" value="F:DNA binding"/>
    <property type="evidence" value="ECO:0007669"/>
    <property type="project" value="InterPro"/>
</dbReference>
<comment type="function">
    <text evidence="2">May play the central regulatory role in sporulation. It may be an element of the effector pathway responsible for the activation of sporulation genes in response to nutritional stress. Spo0A may act in concert with spo0H (a sigma factor) to control the expression of some genes that are critical to the sporulation process.</text>
</comment>
<evidence type="ECO:0000259" key="4">
    <source>
        <dbReference type="PROSITE" id="PS50110"/>
    </source>
</evidence>